<proteinExistence type="predicted"/>
<protein>
    <recommendedName>
        <fullName evidence="3">PEP-CTERM protein-sorting domain-containing protein</fullName>
    </recommendedName>
</protein>
<reference evidence="1 2" key="1">
    <citation type="submission" date="2023-10" db="EMBL/GenBank/DDBJ databases">
        <title>Rubellicoccus peritrichatus gen. nov., sp. nov., isolated from an algae of coral reef tank.</title>
        <authorList>
            <person name="Luo J."/>
        </authorList>
    </citation>
    <scope>NUCLEOTIDE SEQUENCE [LARGE SCALE GENOMIC DNA]</scope>
    <source>
        <strain evidence="1 2">CR14</strain>
    </source>
</reference>
<dbReference type="KEGG" id="puo:RZN69_07765"/>
<dbReference type="RefSeq" id="WP_317835520.1">
    <property type="nucleotide sequence ID" value="NZ_CP136920.1"/>
</dbReference>
<sequence>MGKDSTDILNNNIVKASSIASLMVPHLNADIISVESESFSVSFNDDSFVRWDIDQDGYTEFIFGARLDTFDTTKDYKPPSGGAIISIMNNFNFDPVEVNPTNSLEAKALNNLNAAFVNRNDGKYTIGNITGYGVKISGSLPSGYYFGTSKKTTAFGASKSYNLGILSNIGVASATGFGGDGEAGVDGVIGFQFQNRLDGAIRYGWAEVTYVYYKFTSEGRDKNSFTVNAWHYEDSGASILANPVDGSISDLVDPPDVPEPETYALGLGVLALGAAGLRRWRIRNNQKQ</sequence>
<evidence type="ECO:0008006" key="3">
    <source>
        <dbReference type="Google" id="ProtNLM"/>
    </source>
</evidence>
<keyword evidence="2" id="KW-1185">Reference proteome</keyword>
<name>A0AAQ3LCK7_9BACT</name>
<evidence type="ECO:0000313" key="1">
    <source>
        <dbReference type="EMBL" id="WOO42986.1"/>
    </source>
</evidence>
<accession>A0AAQ3LCK7</accession>
<dbReference type="AlphaFoldDB" id="A0AAQ3LCK7"/>
<dbReference type="EMBL" id="CP136920">
    <property type="protein sequence ID" value="WOO42986.1"/>
    <property type="molecule type" value="Genomic_DNA"/>
</dbReference>
<organism evidence="1 2">
    <name type="scientific">Rubellicoccus peritrichatus</name>
    <dbReference type="NCBI Taxonomy" id="3080537"/>
    <lineage>
        <taxon>Bacteria</taxon>
        <taxon>Pseudomonadati</taxon>
        <taxon>Verrucomicrobiota</taxon>
        <taxon>Opitutia</taxon>
        <taxon>Puniceicoccales</taxon>
        <taxon>Cerasicoccaceae</taxon>
        <taxon>Rubellicoccus</taxon>
    </lineage>
</organism>
<dbReference type="Proteomes" id="UP001304300">
    <property type="component" value="Chromosome"/>
</dbReference>
<evidence type="ECO:0000313" key="2">
    <source>
        <dbReference type="Proteomes" id="UP001304300"/>
    </source>
</evidence>
<gene>
    <name evidence="1" type="ORF">RZN69_07765</name>
</gene>